<gene>
    <name evidence="7" type="ORF">C7450_102259</name>
</gene>
<feature type="transmembrane region" description="Helical" evidence="6">
    <location>
        <begin position="292"/>
        <end position="310"/>
    </location>
</feature>
<dbReference type="Proteomes" id="UP000248021">
    <property type="component" value="Unassembled WGS sequence"/>
</dbReference>
<dbReference type="OrthoDB" id="9804361at2"/>
<dbReference type="PANTHER" id="PTHR30482:SF10">
    <property type="entry name" value="HIGH-AFFINITY BRANCHED-CHAIN AMINO ACID TRANSPORT PROTEIN BRAE"/>
    <property type="match status" value="1"/>
</dbReference>
<evidence type="ECO:0000256" key="3">
    <source>
        <dbReference type="ARBA" id="ARBA00022692"/>
    </source>
</evidence>
<dbReference type="EMBL" id="QJJK01000002">
    <property type="protein sequence ID" value="PXW63344.1"/>
    <property type="molecule type" value="Genomic_DNA"/>
</dbReference>
<dbReference type="InterPro" id="IPR043428">
    <property type="entry name" value="LivM-like"/>
</dbReference>
<dbReference type="InterPro" id="IPR001851">
    <property type="entry name" value="ABC_transp_permease"/>
</dbReference>
<feature type="transmembrane region" description="Helical" evidence="6">
    <location>
        <begin position="91"/>
        <end position="111"/>
    </location>
</feature>
<feature type="transmembrane region" description="Helical" evidence="6">
    <location>
        <begin position="166"/>
        <end position="187"/>
    </location>
</feature>
<keyword evidence="8" id="KW-1185">Reference proteome</keyword>
<keyword evidence="3 6" id="KW-0812">Transmembrane</keyword>
<dbReference type="AlphaFoldDB" id="A0A2V3UED7"/>
<accession>A0A2V3UED7</accession>
<comment type="caution">
    <text evidence="7">The sequence shown here is derived from an EMBL/GenBank/DDBJ whole genome shotgun (WGS) entry which is preliminary data.</text>
</comment>
<evidence type="ECO:0000256" key="4">
    <source>
        <dbReference type="ARBA" id="ARBA00022989"/>
    </source>
</evidence>
<feature type="transmembrane region" description="Helical" evidence="6">
    <location>
        <begin position="118"/>
        <end position="140"/>
    </location>
</feature>
<evidence type="ECO:0000256" key="6">
    <source>
        <dbReference type="SAM" id="Phobius"/>
    </source>
</evidence>
<feature type="transmembrane region" description="Helical" evidence="6">
    <location>
        <begin position="217"/>
        <end position="235"/>
    </location>
</feature>
<dbReference type="CDD" id="cd06581">
    <property type="entry name" value="TM_PBP1_LivM_like"/>
    <property type="match status" value="1"/>
</dbReference>
<protein>
    <submittedName>
        <fullName evidence="7">Branched-chain amino acid transport system permease protein</fullName>
    </submittedName>
</protein>
<reference evidence="7 8" key="1">
    <citation type="submission" date="2018-05" db="EMBL/GenBank/DDBJ databases">
        <title>Genomic Encyclopedia of Type Strains, Phase IV (KMG-IV): sequencing the most valuable type-strain genomes for metagenomic binning, comparative biology and taxonomic classification.</title>
        <authorList>
            <person name="Goeker M."/>
        </authorList>
    </citation>
    <scope>NUCLEOTIDE SEQUENCE [LARGE SCALE GENOMIC DNA]</scope>
    <source>
        <strain evidence="7 8">DSM 6462</strain>
    </source>
</reference>
<name>A0A2V3UED7_9HYPH</name>
<proteinExistence type="predicted"/>
<feature type="transmembrane region" description="Helical" evidence="6">
    <location>
        <begin position="67"/>
        <end position="85"/>
    </location>
</feature>
<dbReference type="PANTHER" id="PTHR30482">
    <property type="entry name" value="HIGH-AFFINITY BRANCHED-CHAIN AMINO ACID TRANSPORT SYSTEM PERMEASE"/>
    <property type="match status" value="1"/>
</dbReference>
<organism evidence="7 8">
    <name type="scientific">Chelatococcus asaccharovorans</name>
    <dbReference type="NCBI Taxonomy" id="28210"/>
    <lineage>
        <taxon>Bacteria</taxon>
        <taxon>Pseudomonadati</taxon>
        <taxon>Pseudomonadota</taxon>
        <taxon>Alphaproteobacteria</taxon>
        <taxon>Hyphomicrobiales</taxon>
        <taxon>Chelatococcaceae</taxon>
        <taxon>Chelatococcus</taxon>
    </lineage>
</organism>
<evidence type="ECO:0000313" key="7">
    <source>
        <dbReference type="EMBL" id="PXW63344.1"/>
    </source>
</evidence>
<keyword evidence="5 6" id="KW-0472">Membrane</keyword>
<keyword evidence="2" id="KW-1003">Cell membrane</keyword>
<sequence length="337" mass="35829">MTAMPAENTPRGLAVHWPLAAFTVAAVLVPTLLSGNRYLAFVAGMTLLHILWATGMNLLYGYTGLMPLMFAGLAGISAYFVVNLTSIGWSFWLALPVGTLAASVAGTILGLPSLRLKGFYFTLCSLVIQTVITLGFVYFASITNGDTGISQIPRPSIPGGGELTGLGYEIVIAVMAAIGIAVLMLIVRSPFGRRLAAIREDDGLAETLGINVTYQKLAAFFIGSLYAGVGGALYAPYIGFISPRSFDVLISMNIWLMVAFGGRGTIWGPVFGAMLLAPIPFLLQDYYTVKDILYGVLIIAVTILMPGGLASGFRRKVPKAAVAQDIPARRLDPRRAA</sequence>
<evidence type="ECO:0000256" key="5">
    <source>
        <dbReference type="ARBA" id="ARBA00023136"/>
    </source>
</evidence>
<evidence type="ECO:0000256" key="2">
    <source>
        <dbReference type="ARBA" id="ARBA00022475"/>
    </source>
</evidence>
<dbReference type="GO" id="GO:0005886">
    <property type="term" value="C:plasma membrane"/>
    <property type="evidence" value="ECO:0007669"/>
    <property type="project" value="UniProtKB-SubCell"/>
</dbReference>
<dbReference type="GO" id="GO:0015658">
    <property type="term" value="F:branched-chain amino acid transmembrane transporter activity"/>
    <property type="evidence" value="ECO:0007669"/>
    <property type="project" value="InterPro"/>
</dbReference>
<evidence type="ECO:0000313" key="8">
    <source>
        <dbReference type="Proteomes" id="UP000248021"/>
    </source>
</evidence>
<comment type="subcellular location">
    <subcellularLocation>
        <location evidence="1">Cell membrane</location>
        <topology evidence="1">Multi-pass membrane protein</topology>
    </subcellularLocation>
</comment>
<feature type="transmembrane region" description="Helical" evidence="6">
    <location>
        <begin position="12"/>
        <end position="32"/>
    </location>
</feature>
<keyword evidence="4 6" id="KW-1133">Transmembrane helix</keyword>
<evidence type="ECO:0000256" key="1">
    <source>
        <dbReference type="ARBA" id="ARBA00004651"/>
    </source>
</evidence>
<dbReference type="Pfam" id="PF02653">
    <property type="entry name" value="BPD_transp_2"/>
    <property type="match status" value="1"/>
</dbReference>